<evidence type="ECO:0000256" key="10">
    <source>
        <dbReference type="ARBA" id="ARBA00023204"/>
    </source>
</evidence>
<dbReference type="InterPro" id="IPR029060">
    <property type="entry name" value="PIN-like_dom_sf"/>
</dbReference>
<dbReference type="SMART" id="SM00279">
    <property type="entry name" value="HhH2"/>
    <property type="match status" value="1"/>
</dbReference>
<accession>A0A812AJ11</accession>
<dbReference type="CDD" id="cd09868">
    <property type="entry name" value="PIN_XPG_RAD2"/>
    <property type="match status" value="2"/>
</dbReference>
<evidence type="ECO:0000256" key="5">
    <source>
        <dbReference type="ARBA" id="ARBA00022723"/>
    </source>
</evidence>
<comment type="caution">
    <text evidence="16">The sequence shown here is derived from an EMBL/GenBank/DDBJ whole genome shotgun (WGS) entry which is preliminary data.</text>
</comment>
<sequence>MGVHGLWQLLKPSGRPVTLENLEGKVLAIDVSVWLHQASKGMRDRFGNPVPNAHLVVLFKRICKLLFYRIKPIFVFDGGIPMLKKQTLAHRREQKEIAAEESDRISDKILKNLLKQQLLKEAVQKKEKSKKKEEMPSVSVCVPRQPKQRDMFELEPLPEAKQRYLDELEAETPWEDFGHYTIHASHQDLNKIDTESEEFKNLPPEIQHELLLEIKESMKRTSWTRIDKMPKKADDFSNFQMKKILKQSSLTTKLDSVRNEMNNQNSGKIAKEFGCANSNSVVVQQLASEDDSHFIFVKGLHKQNVLELVSDGSDEDFLDVAEVSASSLEDTYSTSLVPDTKPDVPSAFQDVDKSEGKELPDDVAAVHTLPDEDEMEDSVQTSQEPNQFEGISQENIRDFQIELEAEQETLQQERGKQERLASSITDQMYLESQELLRLFGLPFITCPMEAEAQCAHLDITNQTDGTITEDSDIWLFGGKKVYKNFFNQNKQVEFYSYTEVKNSIGLIREQMIKIALLCGSDYTPGIQGVGPVTALEIMAEFPGEHLKGLENFRKWWHTTRNQVKVPQEVKLKSKLRQLEIHEGFPNASVVDAYMNPTVDTSEEPFSWAMPELDELRIFTSNKMGWLRSKTDEALLPVLAQMNKPAQPQLQITDFFSSAPRPEISPEKCKSKRVKRALQRCLQHVALCPEPSTSLNEERMKRAKDIVKEMRKTGTMPKCPSKATQGQRRGMPSAQRGQRRGAKVARTIEVKDELSLSESSSSNED</sequence>
<comment type="cofactor">
    <cofactor evidence="1">
        <name>Mg(2+)</name>
        <dbReference type="ChEBI" id="CHEBI:18420"/>
    </cofactor>
</comment>
<dbReference type="Pfam" id="PF00867">
    <property type="entry name" value="XPG_I"/>
    <property type="match status" value="1"/>
</dbReference>
<comment type="subcellular location">
    <subcellularLocation>
        <location evidence="2">Nucleus</location>
    </subcellularLocation>
</comment>
<evidence type="ECO:0000259" key="15">
    <source>
        <dbReference type="SMART" id="SM00485"/>
    </source>
</evidence>
<dbReference type="GO" id="GO:0003697">
    <property type="term" value="F:single-stranded DNA binding"/>
    <property type="evidence" value="ECO:0007669"/>
    <property type="project" value="InterPro"/>
</dbReference>
<gene>
    <name evidence="16" type="ORF">SPHA_313</name>
</gene>
<evidence type="ECO:0000256" key="3">
    <source>
        <dbReference type="ARBA" id="ARBA00005283"/>
    </source>
</evidence>
<dbReference type="SMART" id="SM00484">
    <property type="entry name" value="XPGI"/>
    <property type="match status" value="1"/>
</dbReference>
<dbReference type="AlphaFoldDB" id="A0A812AJ11"/>
<dbReference type="InterPro" id="IPR001044">
    <property type="entry name" value="XPG/Rad2_eukaryotes"/>
</dbReference>
<dbReference type="GO" id="GO:0005634">
    <property type="term" value="C:nucleus"/>
    <property type="evidence" value="ECO:0007669"/>
    <property type="project" value="UniProtKB-SubCell"/>
</dbReference>
<keyword evidence="7" id="KW-0227">DNA damage</keyword>
<dbReference type="GO" id="GO:0046872">
    <property type="term" value="F:metal ion binding"/>
    <property type="evidence" value="ECO:0007669"/>
    <property type="project" value="UniProtKB-KW"/>
</dbReference>
<evidence type="ECO:0000313" key="17">
    <source>
        <dbReference type="Proteomes" id="UP000597762"/>
    </source>
</evidence>
<dbReference type="GO" id="GO:0017108">
    <property type="term" value="F:5'-flap endonuclease activity"/>
    <property type="evidence" value="ECO:0007669"/>
    <property type="project" value="UniProtKB-ARBA"/>
</dbReference>
<dbReference type="PANTHER" id="PTHR16171:SF7">
    <property type="entry name" value="DNA REPAIR PROTEIN RAD2"/>
    <property type="match status" value="1"/>
</dbReference>
<dbReference type="Gene3D" id="1.10.150.20">
    <property type="entry name" value="5' to 3' exonuclease, C-terminal subdomain"/>
    <property type="match status" value="1"/>
</dbReference>
<evidence type="ECO:0000256" key="12">
    <source>
        <dbReference type="ARBA" id="ARBA00038112"/>
    </source>
</evidence>
<evidence type="ECO:0000256" key="9">
    <source>
        <dbReference type="ARBA" id="ARBA00022842"/>
    </source>
</evidence>
<feature type="compositionally biased region" description="Polar residues" evidence="13">
    <location>
        <begin position="378"/>
        <end position="391"/>
    </location>
</feature>
<feature type="domain" description="XPG-I" evidence="14">
    <location>
        <begin position="437"/>
        <end position="506"/>
    </location>
</feature>
<evidence type="ECO:0000256" key="13">
    <source>
        <dbReference type="SAM" id="MobiDB-lite"/>
    </source>
</evidence>
<dbReference type="PANTHER" id="PTHR16171">
    <property type="entry name" value="DNA REPAIR PROTEIN COMPLEMENTING XP-G CELLS-RELATED"/>
    <property type="match status" value="1"/>
</dbReference>
<dbReference type="Gene3D" id="3.40.50.1010">
    <property type="entry name" value="5'-nuclease"/>
    <property type="match status" value="2"/>
</dbReference>
<evidence type="ECO:0000256" key="8">
    <source>
        <dbReference type="ARBA" id="ARBA00022801"/>
    </source>
</evidence>
<dbReference type="Pfam" id="PF00752">
    <property type="entry name" value="XPG_N"/>
    <property type="match status" value="1"/>
</dbReference>
<dbReference type="InterPro" id="IPR006085">
    <property type="entry name" value="XPG_DNA_repair_N"/>
</dbReference>
<evidence type="ECO:0000256" key="1">
    <source>
        <dbReference type="ARBA" id="ARBA00001946"/>
    </source>
</evidence>
<dbReference type="InterPro" id="IPR019974">
    <property type="entry name" value="XPG_CS"/>
</dbReference>
<evidence type="ECO:0000256" key="4">
    <source>
        <dbReference type="ARBA" id="ARBA00022722"/>
    </source>
</evidence>
<proteinExistence type="inferred from homology"/>
<dbReference type="InterPro" id="IPR006086">
    <property type="entry name" value="XPG-I_dom"/>
</dbReference>
<feature type="region of interest" description="Disordered" evidence="13">
    <location>
        <begin position="710"/>
        <end position="764"/>
    </location>
</feature>
<feature type="region of interest" description="Disordered" evidence="13">
    <location>
        <begin position="333"/>
        <end position="357"/>
    </location>
</feature>
<dbReference type="Proteomes" id="UP000597762">
    <property type="component" value="Unassembled WGS sequence"/>
</dbReference>
<keyword evidence="6" id="KW-0255">Endonuclease</keyword>
<dbReference type="CDD" id="cd09904">
    <property type="entry name" value="H3TH_XPG"/>
    <property type="match status" value="1"/>
</dbReference>
<dbReference type="PRINTS" id="PR00066">
    <property type="entry name" value="XRODRMPGMNTG"/>
</dbReference>
<dbReference type="SMART" id="SM00485">
    <property type="entry name" value="XPGN"/>
    <property type="match status" value="1"/>
</dbReference>
<comment type="similarity">
    <text evidence="3">Belongs to the XPG/RAD2 endonuclease family. XPG subfamily.</text>
</comment>
<dbReference type="GO" id="GO:0008821">
    <property type="term" value="F:crossover junction DNA endonuclease activity"/>
    <property type="evidence" value="ECO:0007669"/>
    <property type="project" value="UniProtKB-ARBA"/>
</dbReference>
<feature type="region of interest" description="Disordered" evidence="13">
    <location>
        <begin position="372"/>
        <end position="391"/>
    </location>
</feature>
<dbReference type="GO" id="GO:0000400">
    <property type="term" value="F:four-way junction DNA binding"/>
    <property type="evidence" value="ECO:0007669"/>
    <property type="project" value="UniProtKB-ARBA"/>
</dbReference>
<dbReference type="GO" id="GO:0006289">
    <property type="term" value="P:nucleotide-excision repair"/>
    <property type="evidence" value="ECO:0007669"/>
    <property type="project" value="InterPro"/>
</dbReference>
<keyword evidence="5" id="KW-0479">Metal-binding</keyword>
<protein>
    <submittedName>
        <fullName evidence="16">ERCC5</fullName>
    </submittedName>
</protein>
<name>A0A812AJ11_ACAPH</name>
<dbReference type="FunFam" id="1.10.150.20:FF:000030">
    <property type="entry name" value="Flap endonuclease GEN-like 1"/>
    <property type="match status" value="1"/>
</dbReference>
<dbReference type="SUPFAM" id="SSF88723">
    <property type="entry name" value="PIN domain-like"/>
    <property type="match status" value="1"/>
</dbReference>
<organism evidence="16 17">
    <name type="scientific">Acanthosepion pharaonis</name>
    <name type="common">Pharaoh cuttlefish</name>
    <name type="synonym">Sepia pharaonis</name>
    <dbReference type="NCBI Taxonomy" id="158019"/>
    <lineage>
        <taxon>Eukaryota</taxon>
        <taxon>Metazoa</taxon>
        <taxon>Spiralia</taxon>
        <taxon>Lophotrochozoa</taxon>
        <taxon>Mollusca</taxon>
        <taxon>Cephalopoda</taxon>
        <taxon>Coleoidea</taxon>
        <taxon>Decapodiformes</taxon>
        <taxon>Sepiida</taxon>
        <taxon>Sepiina</taxon>
        <taxon>Sepiidae</taxon>
        <taxon>Acanthosepion</taxon>
    </lineage>
</organism>
<keyword evidence="4" id="KW-0540">Nuclease</keyword>
<dbReference type="InterPro" id="IPR036279">
    <property type="entry name" value="5-3_exonuclease_C_sf"/>
</dbReference>
<evidence type="ECO:0000256" key="2">
    <source>
        <dbReference type="ARBA" id="ARBA00004123"/>
    </source>
</evidence>
<dbReference type="EMBL" id="CAHIKZ030000004">
    <property type="protein sequence ID" value="CAE1138994.1"/>
    <property type="molecule type" value="Genomic_DNA"/>
</dbReference>
<dbReference type="SUPFAM" id="SSF47807">
    <property type="entry name" value="5' to 3' exonuclease, C-terminal subdomain"/>
    <property type="match status" value="1"/>
</dbReference>
<keyword evidence="8" id="KW-0378">Hydrolase</keyword>
<keyword evidence="9" id="KW-0460">Magnesium</keyword>
<dbReference type="PRINTS" id="PR00853">
    <property type="entry name" value="XPGRADSUPER"/>
</dbReference>
<evidence type="ECO:0000256" key="11">
    <source>
        <dbReference type="ARBA" id="ARBA00023242"/>
    </source>
</evidence>
<dbReference type="InterPro" id="IPR008918">
    <property type="entry name" value="HhH2"/>
</dbReference>
<evidence type="ECO:0000313" key="16">
    <source>
        <dbReference type="EMBL" id="CAE1138994.1"/>
    </source>
</evidence>
<reference evidence="16" key="1">
    <citation type="submission" date="2021-01" db="EMBL/GenBank/DDBJ databases">
        <authorList>
            <person name="Li R."/>
            <person name="Bekaert M."/>
        </authorList>
    </citation>
    <scope>NUCLEOTIDE SEQUENCE</scope>
    <source>
        <strain evidence="16">Farmed</strain>
    </source>
</reference>
<keyword evidence="10" id="KW-0234">DNA repair</keyword>
<comment type="similarity">
    <text evidence="12">Belongs to the XPG/RAD2 endonuclease family. GEN subfamily.</text>
</comment>
<dbReference type="OrthoDB" id="2959108at2759"/>
<keyword evidence="11" id="KW-0539">Nucleus</keyword>
<keyword evidence="17" id="KW-1185">Reference proteome</keyword>
<feature type="domain" description="XPG N-terminal" evidence="15">
    <location>
        <begin position="1"/>
        <end position="98"/>
    </location>
</feature>
<dbReference type="InterPro" id="IPR006084">
    <property type="entry name" value="XPG/Rad2"/>
</dbReference>
<feature type="compositionally biased region" description="Low complexity" evidence="13">
    <location>
        <begin position="755"/>
        <end position="764"/>
    </location>
</feature>
<evidence type="ECO:0000259" key="14">
    <source>
        <dbReference type="SMART" id="SM00484"/>
    </source>
</evidence>
<evidence type="ECO:0000256" key="6">
    <source>
        <dbReference type="ARBA" id="ARBA00022759"/>
    </source>
</evidence>
<evidence type="ECO:0000256" key="7">
    <source>
        <dbReference type="ARBA" id="ARBA00022763"/>
    </source>
</evidence>
<dbReference type="PROSITE" id="PS00841">
    <property type="entry name" value="XPG_1"/>
    <property type="match status" value="1"/>
</dbReference>